<feature type="region of interest" description="Disordered" evidence="1">
    <location>
        <begin position="243"/>
        <end position="272"/>
    </location>
</feature>
<protein>
    <submittedName>
        <fullName evidence="2">Uncharacterized protein</fullName>
    </submittedName>
</protein>
<dbReference type="CDD" id="cd00303">
    <property type="entry name" value="retropepsin_like"/>
    <property type="match status" value="1"/>
</dbReference>
<gene>
    <name evidence="2" type="ORF">DFH07DRAFT_770599</name>
</gene>
<feature type="region of interest" description="Disordered" evidence="1">
    <location>
        <begin position="615"/>
        <end position="636"/>
    </location>
</feature>
<comment type="caution">
    <text evidence="2">The sequence shown here is derived from an EMBL/GenBank/DDBJ whole genome shotgun (WGS) entry which is preliminary data.</text>
</comment>
<dbReference type="EMBL" id="JARJLG010000038">
    <property type="protein sequence ID" value="KAJ7764192.1"/>
    <property type="molecule type" value="Genomic_DNA"/>
</dbReference>
<name>A0AAD7JG39_9AGAR</name>
<organism evidence="2 3">
    <name type="scientific">Mycena maculata</name>
    <dbReference type="NCBI Taxonomy" id="230809"/>
    <lineage>
        <taxon>Eukaryota</taxon>
        <taxon>Fungi</taxon>
        <taxon>Dikarya</taxon>
        <taxon>Basidiomycota</taxon>
        <taxon>Agaricomycotina</taxon>
        <taxon>Agaricomycetes</taxon>
        <taxon>Agaricomycetidae</taxon>
        <taxon>Agaricales</taxon>
        <taxon>Marasmiineae</taxon>
        <taxon>Mycenaceae</taxon>
        <taxon>Mycena</taxon>
    </lineage>
</organism>
<keyword evidence="3" id="KW-1185">Reference proteome</keyword>
<dbReference type="Gene3D" id="2.40.70.10">
    <property type="entry name" value="Acid Proteases"/>
    <property type="match status" value="1"/>
</dbReference>
<reference evidence="2" key="1">
    <citation type="submission" date="2023-03" db="EMBL/GenBank/DDBJ databases">
        <title>Massive genome expansion in bonnet fungi (Mycena s.s.) driven by repeated elements and novel gene families across ecological guilds.</title>
        <authorList>
            <consortium name="Lawrence Berkeley National Laboratory"/>
            <person name="Harder C.B."/>
            <person name="Miyauchi S."/>
            <person name="Viragh M."/>
            <person name="Kuo A."/>
            <person name="Thoen E."/>
            <person name="Andreopoulos B."/>
            <person name="Lu D."/>
            <person name="Skrede I."/>
            <person name="Drula E."/>
            <person name="Henrissat B."/>
            <person name="Morin E."/>
            <person name="Kohler A."/>
            <person name="Barry K."/>
            <person name="LaButti K."/>
            <person name="Morin E."/>
            <person name="Salamov A."/>
            <person name="Lipzen A."/>
            <person name="Mereny Z."/>
            <person name="Hegedus B."/>
            <person name="Baldrian P."/>
            <person name="Stursova M."/>
            <person name="Weitz H."/>
            <person name="Taylor A."/>
            <person name="Grigoriev I.V."/>
            <person name="Nagy L.G."/>
            <person name="Martin F."/>
            <person name="Kauserud H."/>
        </authorList>
    </citation>
    <scope>NUCLEOTIDE SEQUENCE</scope>
    <source>
        <strain evidence="2">CBHHK188m</strain>
    </source>
</reference>
<proteinExistence type="predicted"/>
<sequence length="929" mass="102514">MAPIKTADLFRGNGTSEKAHMWLRTLEGAWKYDADDKEKLYRFKKGLHPGGQAEEWWNGLAATEKQTWPALMVAFETKWAKPKPTRWAQDVVIAELMDNCLARSALGKYVEDEDGISILSHVAWAEVVQKLLAELVGGDASMMLKSGVCAMLPVEFRQLINDTGLDTWEKYLKAVEDVGVDRIADAVEDCTAHQDRGTNELLAWHAANPNATPAQSAAFFETFASRMAVEFGLGHLLLSPGRSAAPSPPRYIPPAARQSQPTPGQSHPAMITPGPRGYPATPSTMVDPRTPWAQRPSPDVFGGSTARPYPNAFTKNLMTTPISPSAGRCATSLSGDPARDAMVAQQVAQSPGTYATDTAGIQRYTADMAPWMSQNGNSPSPDYTTFPLSPRTVAAGSRECFRCGILTSPPHFGQRACVSQNGHEVPQREQNLRNAVGALLRPPGQRTPARVSQINESPYDLFGGYNVDQPLYEDYPTSLPAVILSLDAVDQETIAPFYQRAQLLGPNGAVVHVTAQVDNGAMRNCMSLTRWKQYGHCLSQLVPSKTRLGVANGGKVWPYGQWWGEVSVGGVRAAAWFEVFECSGTFDVILGKPWLHSVRAIHNYETDEIRIRSKTEDAVLQNEEAPATPRKEASDLGEEAIAGVEADEVLGDEERWLVAELDHITRKQEKERARKAAQLERRPKPREPRPFPVKELTPAREPGIGPPNDAAAPNGTPVRSRELEKENQLFEEEYRRIGLIQAHAPWAETQFAKYLAIDPIADADPELEDSGDASQEYATLEAAETLDWHQQAKRLRQAANRLWNDTLAAAQHANAKSGLTVAPEMVTASDLRRERDRADRAKWALHRQVKALGNIFQINTRSVGSEEQLQSLVTSEVRIKRLRNKLDEMRAMVDECGGSADREPDSDVNVIGDTCQMAGYHQYLPPRVY</sequence>
<dbReference type="Proteomes" id="UP001215280">
    <property type="component" value="Unassembled WGS sequence"/>
</dbReference>
<dbReference type="AlphaFoldDB" id="A0AAD7JG39"/>
<evidence type="ECO:0000313" key="3">
    <source>
        <dbReference type="Proteomes" id="UP001215280"/>
    </source>
</evidence>
<feature type="region of interest" description="Disordered" evidence="1">
    <location>
        <begin position="667"/>
        <end position="720"/>
    </location>
</feature>
<accession>A0AAD7JG39</accession>
<feature type="compositionally biased region" description="Basic and acidic residues" evidence="1">
    <location>
        <begin position="667"/>
        <end position="689"/>
    </location>
</feature>
<evidence type="ECO:0000256" key="1">
    <source>
        <dbReference type="SAM" id="MobiDB-lite"/>
    </source>
</evidence>
<dbReference type="InterPro" id="IPR021109">
    <property type="entry name" value="Peptidase_aspartic_dom_sf"/>
</dbReference>
<evidence type="ECO:0000313" key="2">
    <source>
        <dbReference type="EMBL" id="KAJ7764192.1"/>
    </source>
</evidence>